<reference evidence="1" key="1">
    <citation type="journal article" date="2023" name="Insect Mol. Biol.">
        <title>Genome sequencing provides insights into the evolution of gene families encoding plant cell wall-degrading enzymes in longhorned beetles.</title>
        <authorList>
            <person name="Shin N.R."/>
            <person name="Okamura Y."/>
            <person name="Kirsch R."/>
            <person name="Pauchet Y."/>
        </authorList>
    </citation>
    <scope>NUCLEOTIDE SEQUENCE</scope>
    <source>
        <strain evidence="1">AMC_N1</strain>
    </source>
</reference>
<dbReference type="Proteomes" id="UP001162162">
    <property type="component" value="Unassembled WGS sequence"/>
</dbReference>
<evidence type="ECO:0000313" key="1">
    <source>
        <dbReference type="EMBL" id="KAJ8942471.1"/>
    </source>
</evidence>
<dbReference type="EMBL" id="JAPWTK010000324">
    <property type="protein sequence ID" value="KAJ8942471.1"/>
    <property type="molecule type" value="Genomic_DNA"/>
</dbReference>
<sequence>MANAQHHTPYTFGRIFAKIKLISHTKTNMDRITDIFKKEPLNACEEFEMQNSVNLEPLGVNDVAENYYNTNMPLSQASKMQTWASI</sequence>
<accession>A0AAV8XUZ6</accession>
<comment type="caution">
    <text evidence="1">The sequence shown here is derived from an EMBL/GenBank/DDBJ whole genome shotgun (WGS) entry which is preliminary data.</text>
</comment>
<protein>
    <submittedName>
        <fullName evidence="1">Uncharacterized protein</fullName>
    </submittedName>
</protein>
<proteinExistence type="predicted"/>
<dbReference type="AlphaFoldDB" id="A0AAV8XUZ6"/>
<organism evidence="1 2">
    <name type="scientific">Aromia moschata</name>
    <dbReference type="NCBI Taxonomy" id="1265417"/>
    <lineage>
        <taxon>Eukaryota</taxon>
        <taxon>Metazoa</taxon>
        <taxon>Ecdysozoa</taxon>
        <taxon>Arthropoda</taxon>
        <taxon>Hexapoda</taxon>
        <taxon>Insecta</taxon>
        <taxon>Pterygota</taxon>
        <taxon>Neoptera</taxon>
        <taxon>Endopterygota</taxon>
        <taxon>Coleoptera</taxon>
        <taxon>Polyphaga</taxon>
        <taxon>Cucujiformia</taxon>
        <taxon>Chrysomeloidea</taxon>
        <taxon>Cerambycidae</taxon>
        <taxon>Cerambycinae</taxon>
        <taxon>Callichromatini</taxon>
        <taxon>Aromia</taxon>
    </lineage>
</organism>
<gene>
    <name evidence="1" type="ORF">NQ318_017764</name>
</gene>
<name>A0AAV8XUZ6_9CUCU</name>
<evidence type="ECO:0000313" key="2">
    <source>
        <dbReference type="Proteomes" id="UP001162162"/>
    </source>
</evidence>
<keyword evidence="2" id="KW-1185">Reference proteome</keyword>